<proteinExistence type="predicted"/>
<sequence length="141" mass="15405">MAAQPRVSVTFAEAISQGRDMHATYRVLSTEQDEAWENIVRWSDLMRMLAALDAKHGAELQAARSSGRHIPTVRKHSLRTASLRLRESFCLARAAAMEELLQALVQALGVRLADGVGPPPLLDFLCRGARPSAPPRPAPQA</sequence>
<organism evidence="1 2">
    <name type="scientific">Prymnesium parvum</name>
    <name type="common">Toxic golden alga</name>
    <dbReference type="NCBI Taxonomy" id="97485"/>
    <lineage>
        <taxon>Eukaryota</taxon>
        <taxon>Haptista</taxon>
        <taxon>Haptophyta</taxon>
        <taxon>Prymnesiophyceae</taxon>
        <taxon>Prymnesiales</taxon>
        <taxon>Prymnesiaceae</taxon>
        <taxon>Prymnesium</taxon>
    </lineage>
</organism>
<gene>
    <name evidence="1" type="ORF">AB1Y20_005431</name>
</gene>
<reference evidence="1 2" key="1">
    <citation type="journal article" date="2024" name="Science">
        <title>Giant polyketide synthase enzymes in the biosynthesis of giant marine polyether toxins.</title>
        <authorList>
            <person name="Fallon T.R."/>
            <person name="Shende V.V."/>
            <person name="Wierzbicki I.H."/>
            <person name="Pendleton A.L."/>
            <person name="Watervoot N.F."/>
            <person name="Auber R.P."/>
            <person name="Gonzalez D.J."/>
            <person name="Wisecaver J.H."/>
            <person name="Moore B.S."/>
        </authorList>
    </citation>
    <scope>NUCLEOTIDE SEQUENCE [LARGE SCALE GENOMIC DNA]</scope>
    <source>
        <strain evidence="1 2">12B1</strain>
    </source>
</reference>
<dbReference type="EMBL" id="JBGBPQ010000013">
    <property type="protein sequence ID" value="KAL1512163.1"/>
    <property type="molecule type" value="Genomic_DNA"/>
</dbReference>
<protein>
    <submittedName>
        <fullName evidence="1">Uncharacterized protein</fullName>
    </submittedName>
</protein>
<evidence type="ECO:0000313" key="2">
    <source>
        <dbReference type="Proteomes" id="UP001515480"/>
    </source>
</evidence>
<dbReference type="Proteomes" id="UP001515480">
    <property type="component" value="Unassembled WGS sequence"/>
</dbReference>
<name>A0AB34J442_PRYPA</name>
<evidence type="ECO:0000313" key="1">
    <source>
        <dbReference type="EMBL" id="KAL1512163.1"/>
    </source>
</evidence>
<comment type="caution">
    <text evidence="1">The sequence shown here is derived from an EMBL/GenBank/DDBJ whole genome shotgun (WGS) entry which is preliminary data.</text>
</comment>
<keyword evidence="2" id="KW-1185">Reference proteome</keyword>
<accession>A0AB34J442</accession>
<dbReference type="AlphaFoldDB" id="A0AB34J442"/>